<evidence type="ECO:0000313" key="1">
    <source>
        <dbReference type="EMBL" id="AJQ96967.1"/>
    </source>
</evidence>
<dbReference type="AlphaFoldDB" id="A0A0C5VQS7"/>
<dbReference type="EMBL" id="CP007142">
    <property type="protein sequence ID" value="AJQ96967.1"/>
    <property type="molecule type" value="Genomic_DNA"/>
</dbReference>
<protein>
    <recommendedName>
        <fullName evidence="3">DUF2946 domain-containing protein</fullName>
    </recommendedName>
</protein>
<dbReference type="Proteomes" id="UP000032266">
    <property type="component" value="Chromosome"/>
</dbReference>
<evidence type="ECO:0000313" key="2">
    <source>
        <dbReference type="Proteomes" id="UP000032266"/>
    </source>
</evidence>
<sequence>MIQKGVWSLQMLQSNINSPVLRNVVMKRYSRCMLLILLLGIVMPYSIAMPMHELSHLLDFHDKAHTADKCDLCQLTQGGALLFVPSGINSVALKQSVLSFSATPKTAITGTRQSTIRAPPVITV</sequence>
<organism evidence="1 2">
    <name type="scientific">Gynuella sunshinyii YC6258</name>
    <dbReference type="NCBI Taxonomy" id="1445510"/>
    <lineage>
        <taxon>Bacteria</taxon>
        <taxon>Pseudomonadati</taxon>
        <taxon>Pseudomonadota</taxon>
        <taxon>Gammaproteobacteria</taxon>
        <taxon>Oceanospirillales</taxon>
        <taxon>Saccharospirillaceae</taxon>
        <taxon>Gynuella</taxon>
    </lineage>
</organism>
<keyword evidence="2" id="KW-1185">Reference proteome</keyword>
<proteinExistence type="predicted"/>
<dbReference type="HOGENOM" id="CLU_2000694_0_0_6"/>
<reference evidence="1 2" key="1">
    <citation type="submission" date="2014-01" db="EMBL/GenBank/DDBJ databases">
        <title>Full genme sequencing of cellulolytic bacterium Gynuella sunshinyii YC6258T gen. nov., sp. nov.</title>
        <authorList>
            <person name="Khan H."/>
            <person name="Chung E.J."/>
            <person name="Chung Y.R."/>
        </authorList>
    </citation>
    <scope>NUCLEOTIDE SEQUENCE [LARGE SCALE GENOMIC DNA]</scope>
    <source>
        <strain evidence="1 2">YC6258</strain>
    </source>
</reference>
<name>A0A0C5VQS7_9GAMM</name>
<evidence type="ECO:0008006" key="3">
    <source>
        <dbReference type="Google" id="ProtNLM"/>
    </source>
</evidence>
<dbReference type="KEGG" id="gsn:YC6258_04935"/>
<accession>A0A0C5VQS7</accession>
<dbReference type="STRING" id="1445510.YC6258_04935"/>
<gene>
    <name evidence="1" type="ORF">YC6258_04935</name>
</gene>